<keyword evidence="5 8" id="KW-0812">Transmembrane</keyword>
<feature type="transmembrane region" description="Helical" evidence="8">
    <location>
        <begin position="411"/>
        <end position="434"/>
    </location>
</feature>
<evidence type="ECO:0000256" key="8">
    <source>
        <dbReference type="RuleBase" id="RU363064"/>
    </source>
</evidence>
<keyword evidence="3 8" id="KW-0813">Transport</keyword>
<accession>A0ABP9RIV9</accession>
<protein>
    <submittedName>
        <fullName evidence="9">Sodium:alanine symporter family protein</fullName>
    </submittedName>
</protein>
<dbReference type="PANTHER" id="PTHR30330">
    <property type="entry name" value="AGSS FAMILY TRANSPORTER, SODIUM-ALANINE"/>
    <property type="match status" value="1"/>
</dbReference>
<comment type="caution">
    <text evidence="9">The sequence shown here is derived from an EMBL/GenBank/DDBJ whole genome shotgun (WGS) entry which is preliminary data.</text>
</comment>
<keyword evidence="10" id="KW-1185">Reference proteome</keyword>
<feature type="transmembrane region" description="Helical" evidence="8">
    <location>
        <begin position="305"/>
        <end position="327"/>
    </location>
</feature>
<evidence type="ECO:0000256" key="7">
    <source>
        <dbReference type="ARBA" id="ARBA00023136"/>
    </source>
</evidence>
<evidence type="ECO:0000256" key="3">
    <source>
        <dbReference type="ARBA" id="ARBA00022448"/>
    </source>
</evidence>
<dbReference type="Pfam" id="PF01235">
    <property type="entry name" value="Na_Ala_symp"/>
    <property type="match status" value="1"/>
</dbReference>
<feature type="transmembrane region" description="Helical" evidence="8">
    <location>
        <begin position="149"/>
        <end position="168"/>
    </location>
</feature>
<proteinExistence type="inferred from homology"/>
<feature type="transmembrane region" description="Helical" evidence="8">
    <location>
        <begin position="356"/>
        <end position="376"/>
    </location>
</feature>
<gene>
    <name evidence="9" type="ORF">GCM10023342_29440</name>
</gene>
<keyword evidence="7 8" id="KW-0472">Membrane</keyword>
<keyword evidence="8" id="KW-0769">Symport</keyword>
<dbReference type="NCBIfam" id="TIGR00835">
    <property type="entry name" value="agcS"/>
    <property type="match status" value="1"/>
</dbReference>
<evidence type="ECO:0000313" key="10">
    <source>
        <dbReference type="Proteomes" id="UP001500074"/>
    </source>
</evidence>
<evidence type="ECO:0000256" key="5">
    <source>
        <dbReference type="ARBA" id="ARBA00022692"/>
    </source>
</evidence>
<sequence>MDALTNFFSAVEGVVWGPLMLVLLLGVGLYLQLGLKIMPLRKLGTGFKLLWQGRTTAEGDEKEGEVSPFNALMTSLSATIGTGNIAGVATAIFLGGPGAVFWMWITALVGMATKFSEAVLAVRYREVDEAGDHVGGPMYYIRNGLGRKWAWLGGLFAFFGAVAAFGIGNTVQSNSVADGLSESLGMPHWLTGVVIMVLAGAVILGGIKRIAKVAGKLVPIMAIAYIVCGLLVVIINADQIGAALGLIFKYAFTPVSAAGGFAGAAVAKAIQYGVARGVFSNEAGLGSAPIAHAAAQTKNPVRQGLVAMLGTFIDTIVVCSVTALAILTSAEWTSGETGAALTGIAFDGSLPGVGQYVVSFALAVFAFTTILGWAFYGEKCCEYLFGVASIKVYRVIYILAIFAGAVAPLEFVWLMASVFNALMAIPNLIALALLSPVVFKLSRDYFAGKTVLPGEDLGR</sequence>
<dbReference type="PANTHER" id="PTHR30330:SF3">
    <property type="entry name" value="TRANSCRIPTIONAL REGULATOR, LRP FAMILY"/>
    <property type="match status" value="1"/>
</dbReference>
<feature type="transmembrane region" description="Helical" evidence="8">
    <location>
        <begin position="217"/>
        <end position="235"/>
    </location>
</feature>
<dbReference type="EMBL" id="BAABKI010000028">
    <property type="protein sequence ID" value="GAA5178587.1"/>
    <property type="molecule type" value="Genomic_DNA"/>
</dbReference>
<evidence type="ECO:0000256" key="4">
    <source>
        <dbReference type="ARBA" id="ARBA00022475"/>
    </source>
</evidence>
<evidence type="ECO:0000256" key="6">
    <source>
        <dbReference type="ARBA" id="ARBA00022989"/>
    </source>
</evidence>
<dbReference type="InterPro" id="IPR001463">
    <property type="entry name" value="Na/Ala_symport"/>
</dbReference>
<comment type="similarity">
    <text evidence="2 8">Belongs to the alanine or glycine:cation symporter (AGCS) (TC 2.A.25) family.</text>
</comment>
<evidence type="ECO:0000313" key="9">
    <source>
        <dbReference type="EMBL" id="GAA5178587.1"/>
    </source>
</evidence>
<evidence type="ECO:0000256" key="1">
    <source>
        <dbReference type="ARBA" id="ARBA00004651"/>
    </source>
</evidence>
<dbReference type="PRINTS" id="PR00175">
    <property type="entry name" value="NAALASMPORT"/>
</dbReference>
<feature type="transmembrane region" description="Helical" evidence="8">
    <location>
        <begin position="14"/>
        <end position="33"/>
    </location>
</feature>
<reference evidence="10" key="1">
    <citation type="journal article" date="2019" name="Int. J. Syst. Evol. Microbiol.">
        <title>The Global Catalogue of Microorganisms (GCM) 10K type strain sequencing project: providing services to taxonomists for standard genome sequencing and annotation.</title>
        <authorList>
            <consortium name="The Broad Institute Genomics Platform"/>
            <consortium name="The Broad Institute Genome Sequencing Center for Infectious Disease"/>
            <person name="Wu L."/>
            <person name="Ma J."/>
        </authorList>
    </citation>
    <scope>NUCLEOTIDE SEQUENCE [LARGE SCALE GENOMIC DNA]</scope>
    <source>
        <strain evidence="10">JCM 18472</strain>
    </source>
</reference>
<keyword evidence="8" id="KW-0997">Cell inner membrane</keyword>
<dbReference type="PROSITE" id="PS00873">
    <property type="entry name" value="NA_ALANINE_SYMP"/>
    <property type="match status" value="1"/>
</dbReference>
<evidence type="ECO:0000256" key="2">
    <source>
        <dbReference type="ARBA" id="ARBA00009261"/>
    </source>
</evidence>
<feature type="transmembrane region" description="Helical" evidence="8">
    <location>
        <begin position="247"/>
        <end position="267"/>
    </location>
</feature>
<keyword evidence="4" id="KW-1003">Cell membrane</keyword>
<dbReference type="Proteomes" id="UP001500074">
    <property type="component" value="Unassembled WGS sequence"/>
</dbReference>
<dbReference type="Gene3D" id="1.20.1740.10">
    <property type="entry name" value="Amino acid/polyamine transporter I"/>
    <property type="match status" value="1"/>
</dbReference>
<feature type="transmembrane region" description="Helical" evidence="8">
    <location>
        <begin position="188"/>
        <end position="205"/>
    </location>
</feature>
<dbReference type="RefSeq" id="WP_031383434.1">
    <property type="nucleotide sequence ID" value="NZ_BAABKI010000028.1"/>
</dbReference>
<comment type="subcellular location">
    <subcellularLocation>
        <location evidence="8">Cell inner membrane</location>
        <topology evidence="8">Multi-pass membrane protein</topology>
    </subcellularLocation>
    <subcellularLocation>
        <location evidence="1">Cell membrane</location>
        <topology evidence="1">Multi-pass membrane protein</topology>
    </subcellularLocation>
</comment>
<organism evidence="9 10">
    <name type="scientific">Modicisalibacter zincidurans</name>
    <dbReference type="NCBI Taxonomy" id="1178777"/>
    <lineage>
        <taxon>Bacteria</taxon>
        <taxon>Pseudomonadati</taxon>
        <taxon>Pseudomonadota</taxon>
        <taxon>Gammaproteobacteria</taxon>
        <taxon>Oceanospirillales</taxon>
        <taxon>Halomonadaceae</taxon>
        <taxon>Modicisalibacter</taxon>
    </lineage>
</organism>
<keyword evidence="6 8" id="KW-1133">Transmembrane helix</keyword>
<name>A0ABP9RIV9_9GAMM</name>